<name>A0A9P7G0J9_9AGAR</name>
<organism evidence="2 3">
    <name type="scientific">Sphagnurus paluster</name>
    <dbReference type="NCBI Taxonomy" id="117069"/>
    <lineage>
        <taxon>Eukaryota</taxon>
        <taxon>Fungi</taxon>
        <taxon>Dikarya</taxon>
        <taxon>Basidiomycota</taxon>
        <taxon>Agaricomycotina</taxon>
        <taxon>Agaricomycetes</taxon>
        <taxon>Agaricomycetidae</taxon>
        <taxon>Agaricales</taxon>
        <taxon>Tricholomatineae</taxon>
        <taxon>Lyophyllaceae</taxon>
        <taxon>Sphagnurus</taxon>
    </lineage>
</organism>
<dbReference type="OrthoDB" id="341486at2759"/>
<evidence type="ECO:0000313" key="2">
    <source>
        <dbReference type="EMBL" id="KAG5638635.1"/>
    </source>
</evidence>
<reference evidence="2" key="1">
    <citation type="submission" date="2021-02" db="EMBL/GenBank/DDBJ databases">
        <authorList>
            <person name="Nieuwenhuis M."/>
            <person name="Van De Peppel L.J.J."/>
        </authorList>
    </citation>
    <scope>NUCLEOTIDE SEQUENCE</scope>
    <source>
        <strain evidence="2">D49</strain>
    </source>
</reference>
<evidence type="ECO:0000259" key="1">
    <source>
        <dbReference type="Pfam" id="PF21719"/>
    </source>
</evidence>
<proteinExistence type="predicted"/>
<comment type="caution">
    <text evidence="2">The sequence shown here is derived from an EMBL/GenBank/DDBJ whole genome shotgun (WGS) entry which is preliminary data.</text>
</comment>
<keyword evidence="3" id="KW-1185">Reference proteome</keyword>
<dbReference type="Proteomes" id="UP000717328">
    <property type="component" value="Unassembled WGS sequence"/>
</dbReference>
<accession>A0A9P7G0J9</accession>
<evidence type="ECO:0000313" key="3">
    <source>
        <dbReference type="Proteomes" id="UP000717328"/>
    </source>
</evidence>
<sequence>MGACHYVHDRVDESHYMLSGTIAALVPHGSRTAELRENCERLIIRLQDPYFRAMLTHLAMNDWSEVLQEDALPFRERLAIAFQFLDDKAVTSYLRRCIDRAVLDGDVDGIVVAGLASKAGLDILQVYVDRTGDIQSAAVLGSYVCPPRNPSANQPHTYLQAKGAAGVERRVQRWVEGYRDLLDGFKMFHHRVGFDIERGQVGGTGVLGDWVPRQIIIRCNYCNKSVVPERAGAAGDIGLGVLHAGRVRTDLATLL</sequence>
<protein>
    <recommendedName>
        <fullName evidence="1">MIOS-like alpha-solenoid domain-containing protein</fullName>
    </recommendedName>
</protein>
<dbReference type="AlphaFoldDB" id="A0A9P7G0J9"/>
<dbReference type="InterPro" id="IPR037593">
    <property type="entry name" value="MIOS/Sea4"/>
</dbReference>
<dbReference type="EMBL" id="JABCKI010005752">
    <property type="protein sequence ID" value="KAG5638635.1"/>
    <property type="molecule type" value="Genomic_DNA"/>
</dbReference>
<reference evidence="2" key="2">
    <citation type="submission" date="2021-10" db="EMBL/GenBank/DDBJ databases">
        <title>Phylogenomics reveals ancestral predisposition of the termite-cultivated fungus Termitomyces towards a domesticated lifestyle.</title>
        <authorList>
            <person name="Auxier B."/>
            <person name="Grum-Grzhimaylo A."/>
            <person name="Cardenas M.E."/>
            <person name="Lodge J.D."/>
            <person name="Laessoe T."/>
            <person name="Pedersen O."/>
            <person name="Smith M.E."/>
            <person name="Kuyper T.W."/>
            <person name="Franco-Molano E.A."/>
            <person name="Baroni T.J."/>
            <person name="Aanen D.K."/>
        </authorList>
    </citation>
    <scope>NUCLEOTIDE SEQUENCE</scope>
    <source>
        <strain evidence="2">D49</strain>
    </source>
</reference>
<dbReference type="PANTHER" id="PTHR16453">
    <property type="entry name" value="WD40 DOMAIN-CONTAINING PROTEIN MIO FAMILY MEMBER"/>
    <property type="match status" value="1"/>
</dbReference>
<dbReference type="PANTHER" id="PTHR16453:SF9">
    <property type="entry name" value="GATOR COMPLEX PROTEIN MIOS"/>
    <property type="match status" value="1"/>
</dbReference>
<dbReference type="GO" id="GO:1904263">
    <property type="term" value="P:positive regulation of TORC1 signaling"/>
    <property type="evidence" value="ECO:0007669"/>
    <property type="project" value="TreeGrafter"/>
</dbReference>
<feature type="domain" description="MIOS-like alpha-solenoid" evidence="1">
    <location>
        <begin position="31"/>
        <end position="84"/>
    </location>
</feature>
<dbReference type="Pfam" id="PF21719">
    <property type="entry name" value="MIOS_a-sol"/>
    <property type="match status" value="1"/>
</dbReference>
<dbReference type="InterPro" id="IPR049092">
    <property type="entry name" value="MIOS_a-sol"/>
</dbReference>
<gene>
    <name evidence="2" type="ORF">H0H81_011354</name>
</gene>
<dbReference type="GO" id="GO:0005737">
    <property type="term" value="C:cytoplasm"/>
    <property type="evidence" value="ECO:0007669"/>
    <property type="project" value="TreeGrafter"/>
</dbReference>